<dbReference type="EMBL" id="CP144746">
    <property type="protein sequence ID" value="WVZ57382.1"/>
    <property type="molecule type" value="Genomic_DNA"/>
</dbReference>
<organism evidence="2 3">
    <name type="scientific">Paspalum notatum var. saurae</name>
    <dbReference type="NCBI Taxonomy" id="547442"/>
    <lineage>
        <taxon>Eukaryota</taxon>
        <taxon>Viridiplantae</taxon>
        <taxon>Streptophyta</taxon>
        <taxon>Embryophyta</taxon>
        <taxon>Tracheophyta</taxon>
        <taxon>Spermatophyta</taxon>
        <taxon>Magnoliopsida</taxon>
        <taxon>Liliopsida</taxon>
        <taxon>Poales</taxon>
        <taxon>Poaceae</taxon>
        <taxon>PACMAD clade</taxon>
        <taxon>Panicoideae</taxon>
        <taxon>Andropogonodae</taxon>
        <taxon>Paspaleae</taxon>
        <taxon>Paspalinae</taxon>
        <taxon>Paspalum</taxon>
    </lineage>
</organism>
<keyword evidence="3" id="KW-1185">Reference proteome</keyword>
<dbReference type="Proteomes" id="UP001341281">
    <property type="component" value="Chromosome 02"/>
</dbReference>
<reference evidence="2 3" key="1">
    <citation type="submission" date="2024-02" db="EMBL/GenBank/DDBJ databases">
        <title>High-quality chromosome-scale genome assembly of Pensacola bahiagrass (Paspalum notatum Flugge var. saurae).</title>
        <authorList>
            <person name="Vega J.M."/>
            <person name="Podio M."/>
            <person name="Orjuela J."/>
            <person name="Siena L.A."/>
            <person name="Pessino S.C."/>
            <person name="Combes M.C."/>
            <person name="Mariac C."/>
            <person name="Albertini E."/>
            <person name="Pupilli F."/>
            <person name="Ortiz J.P.A."/>
            <person name="Leblanc O."/>
        </authorList>
    </citation>
    <scope>NUCLEOTIDE SEQUENCE [LARGE SCALE GENOMIC DNA]</scope>
    <source>
        <strain evidence="2">R1</strain>
        <tissue evidence="2">Leaf</tissue>
    </source>
</reference>
<gene>
    <name evidence="2" type="ORF">U9M48_007773</name>
</gene>
<name>A0AAQ3SN55_PASNO</name>
<dbReference type="AlphaFoldDB" id="A0AAQ3SN55"/>
<protein>
    <recommendedName>
        <fullName evidence="4">ZCF37</fullName>
    </recommendedName>
</protein>
<dbReference type="InterPro" id="IPR045880">
    <property type="entry name" value="ZCF37"/>
</dbReference>
<dbReference type="PANTHER" id="PTHR35275">
    <property type="entry name" value="ZCF37"/>
    <property type="match status" value="1"/>
</dbReference>
<sequence length="271" mass="29209">MFFCECGTGSFKHVADEDPAEDLSCTGVSPKARRRHGGKVNPYAELGLDRFSAVLSDLQTRRDKILRRVGSNAAGLVFVRFVQSDGDWTPVVVKLPEVPSKGAAGPKKQRAAWTAGAAPLRPASPRRERVGIKKVATTSTDTKVKVPARRASFSWRRTTTLMRRPSWYWPSVIVLTLVSLAVFGRVFAICLTSVWWYVLPTLGSSSNSSCCSADAAGAGEDAHRAGLRMSMEKKKLVSPPPPPHAKKGSVVVSGVHDAVCSPTGHTKGKRG</sequence>
<keyword evidence="1" id="KW-1133">Transmembrane helix</keyword>
<proteinExistence type="predicted"/>
<evidence type="ECO:0000313" key="2">
    <source>
        <dbReference type="EMBL" id="WVZ57382.1"/>
    </source>
</evidence>
<evidence type="ECO:0008006" key="4">
    <source>
        <dbReference type="Google" id="ProtNLM"/>
    </source>
</evidence>
<keyword evidence="1" id="KW-0812">Transmembrane</keyword>
<evidence type="ECO:0000313" key="3">
    <source>
        <dbReference type="Proteomes" id="UP001341281"/>
    </source>
</evidence>
<keyword evidence="1" id="KW-0472">Membrane</keyword>
<evidence type="ECO:0000256" key="1">
    <source>
        <dbReference type="SAM" id="Phobius"/>
    </source>
</evidence>
<dbReference type="PANTHER" id="PTHR35275:SF13">
    <property type="entry name" value="OS03G0432000 PROTEIN"/>
    <property type="match status" value="1"/>
</dbReference>
<feature type="transmembrane region" description="Helical" evidence="1">
    <location>
        <begin position="167"/>
        <end position="198"/>
    </location>
</feature>
<accession>A0AAQ3SN55</accession>